<sequence length="212" mass="24364">MSPYKSHVVVSSPNLLHKWLVTKICQNISNPSFVSSFGFRYFVTFIYEHLVCTWVYLMRDHYELMKISKIIGSENAKEYFSFDLSLFQSSQDILHQSTYPNTPQQNGIVERKNRHLVEIAQTLLLHANVLVWINYLLEPLNMFFVDTFIFKKGIVSINLSIKKSKTILKTPINQSHLNLHSSYISACKSCPIPSITPTTNPSDKNSNCPFAL</sequence>
<dbReference type="Proteomes" id="UP000257109">
    <property type="component" value="Unassembled WGS sequence"/>
</dbReference>
<dbReference type="GO" id="GO:0003676">
    <property type="term" value="F:nucleic acid binding"/>
    <property type="evidence" value="ECO:0007669"/>
    <property type="project" value="InterPro"/>
</dbReference>
<feature type="non-terminal residue" evidence="3">
    <location>
        <position position="1"/>
    </location>
</feature>
<gene>
    <name evidence="3" type="ORF">CR513_32528</name>
</gene>
<proteinExistence type="predicted"/>
<dbReference type="OrthoDB" id="1749397at2759"/>
<dbReference type="InterPro" id="IPR039537">
    <property type="entry name" value="Retrotran_Ty1/copia-like"/>
</dbReference>
<keyword evidence="1" id="KW-0812">Transmembrane</keyword>
<name>A0A371G6H8_MUCPR</name>
<dbReference type="InterPro" id="IPR001584">
    <property type="entry name" value="Integrase_cat-core"/>
</dbReference>
<evidence type="ECO:0000256" key="1">
    <source>
        <dbReference type="SAM" id="Phobius"/>
    </source>
</evidence>
<dbReference type="PANTHER" id="PTHR42648:SF28">
    <property type="entry name" value="TRANSPOSON-ENCODED PROTEIN WITH RIBONUCLEASE H-LIKE AND RETROVIRUS ZINC FINGER-LIKE DOMAINS"/>
    <property type="match status" value="1"/>
</dbReference>
<dbReference type="EMBL" id="QJKJ01006590">
    <property type="protein sequence ID" value="RDX86179.1"/>
    <property type="molecule type" value="Genomic_DNA"/>
</dbReference>
<reference evidence="3" key="1">
    <citation type="submission" date="2018-05" db="EMBL/GenBank/DDBJ databases">
        <title>Draft genome of Mucuna pruriens seed.</title>
        <authorList>
            <person name="Nnadi N.E."/>
            <person name="Vos R."/>
            <person name="Hasami M.H."/>
            <person name="Devisetty U.K."/>
            <person name="Aguiy J.C."/>
        </authorList>
    </citation>
    <scope>NUCLEOTIDE SEQUENCE [LARGE SCALE GENOMIC DNA]</scope>
    <source>
        <strain evidence="3">JCA_2017</strain>
    </source>
</reference>
<dbReference type="InterPro" id="IPR036397">
    <property type="entry name" value="RNaseH_sf"/>
</dbReference>
<dbReference type="Gene3D" id="3.30.420.10">
    <property type="entry name" value="Ribonuclease H-like superfamily/Ribonuclease H"/>
    <property type="match status" value="1"/>
</dbReference>
<comment type="caution">
    <text evidence="3">The sequence shown here is derived from an EMBL/GenBank/DDBJ whole genome shotgun (WGS) entry which is preliminary data.</text>
</comment>
<keyword evidence="1" id="KW-0472">Membrane</keyword>
<keyword evidence="4" id="KW-1185">Reference proteome</keyword>
<evidence type="ECO:0000259" key="2">
    <source>
        <dbReference type="PROSITE" id="PS50994"/>
    </source>
</evidence>
<dbReference type="PROSITE" id="PS50994">
    <property type="entry name" value="INTEGRASE"/>
    <property type="match status" value="1"/>
</dbReference>
<dbReference type="STRING" id="157652.A0A371G6H8"/>
<evidence type="ECO:0000313" key="3">
    <source>
        <dbReference type="EMBL" id="RDX86179.1"/>
    </source>
</evidence>
<evidence type="ECO:0000313" key="4">
    <source>
        <dbReference type="Proteomes" id="UP000257109"/>
    </source>
</evidence>
<dbReference type="SUPFAM" id="SSF53098">
    <property type="entry name" value="Ribonuclease H-like"/>
    <property type="match status" value="1"/>
</dbReference>
<dbReference type="InterPro" id="IPR012337">
    <property type="entry name" value="RNaseH-like_sf"/>
</dbReference>
<keyword evidence="1" id="KW-1133">Transmembrane helix</keyword>
<organism evidence="3 4">
    <name type="scientific">Mucuna pruriens</name>
    <name type="common">Velvet bean</name>
    <name type="synonym">Dolichos pruriens</name>
    <dbReference type="NCBI Taxonomy" id="157652"/>
    <lineage>
        <taxon>Eukaryota</taxon>
        <taxon>Viridiplantae</taxon>
        <taxon>Streptophyta</taxon>
        <taxon>Embryophyta</taxon>
        <taxon>Tracheophyta</taxon>
        <taxon>Spermatophyta</taxon>
        <taxon>Magnoliopsida</taxon>
        <taxon>eudicotyledons</taxon>
        <taxon>Gunneridae</taxon>
        <taxon>Pentapetalae</taxon>
        <taxon>rosids</taxon>
        <taxon>fabids</taxon>
        <taxon>Fabales</taxon>
        <taxon>Fabaceae</taxon>
        <taxon>Papilionoideae</taxon>
        <taxon>50 kb inversion clade</taxon>
        <taxon>NPAAA clade</taxon>
        <taxon>indigoferoid/millettioid clade</taxon>
        <taxon>Phaseoleae</taxon>
        <taxon>Mucuna</taxon>
    </lineage>
</organism>
<accession>A0A371G6H8</accession>
<feature type="domain" description="Integrase catalytic" evidence="2">
    <location>
        <begin position="69"/>
        <end position="179"/>
    </location>
</feature>
<protein>
    <recommendedName>
        <fullName evidence="2">Integrase catalytic domain-containing protein</fullName>
    </recommendedName>
</protein>
<feature type="transmembrane region" description="Helical" evidence="1">
    <location>
        <begin position="39"/>
        <end position="57"/>
    </location>
</feature>
<dbReference type="GO" id="GO:0015074">
    <property type="term" value="P:DNA integration"/>
    <property type="evidence" value="ECO:0007669"/>
    <property type="project" value="InterPro"/>
</dbReference>
<dbReference type="AlphaFoldDB" id="A0A371G6H8"/>
<dbReference type="PANTHER" id="PTHR42648">
    <property type="entry name" value="TRANSPOSASE, PUTATIVE-RELATED"/>
    <property type="match status" value="1"/>
</dbReference>